<dbReference type="PANTHER" id="PTHR47926:SF490">
    <property type="entry name" value="REPEAT-LIKE SUPERFAMILY PROTEIN, PUTATIVE-RELATED"/>
    <property type="match status" value="1"/>
</dbReference>
<dbReference type="PANTHER" id="PTHR47926">
    <property type="entry name" value="PENTATRICOPEPTIDE REPEAT-CONTAINING PROTEIN"/>
    <property type="match status" value="1"/>
</dbReference>
<evidence type="ECO:0000313" key="4">
    <source>
        <dbReference type="Proteomes" id="UP000436088"/>
    </source>
</evidence>
<organism evidence="3 4">
    <name type="scientific">Hibiscus syriacus</name>
    <name type="common">Rose of Sharon</name>
    <dbReference type="NCBI Taxonomy" id="106335"/>
    <lineage>
        <taxon>Eukaryota</taxon>
        <taxon>Viridiplantae</taxon>
        <taxon>Streptophyta</taxon>
        <taxon>Embryophyta</taxon>
        <taxon>Tracheophyta</taxon>
        <taxon>Spermatophyta</taxon>
        <taxon>Magnoliopsida</taxon>
        <taxon>eudicotyledons</taxon>
        <taxon>Gunneridae</taxon>
        <taxon>Pentapetalae</taxon>
        <taxon>rosids</taxon>
        <taxon>malvids</taxon>
        <taxon>Malvales</taxon>
        <taxon>Malvaceae</taxon>
        <taxon>Malvoideae</taxon>
        <taxon>Hibiscus</taxon>
    </lineage>
</organism>
<comment type="caution">
    <text evidence="3">The sequence shown here is derived from an EMBL/GenBank/DDBJ whole genome shotgun (WGS) entry which is preliminary data.</text>
</comment>
<evidence type="ECO:0000256" key="1">
    <source>
        <dbReference type="ARBA" id="ARBA00022737"/>
    </source>
</evidence>
<feature type="repeat" description="PPR" evidence="2">
    <location>
        <begin position="151"/>
        <end position="185"/>
    </location>
</feature>
<evidence type="ECO:0000256" key="2">
    <source>
        <dbReference type="PROSITE-ProRule" id="PRU00708"/>
    </source>
</evidence>
<proteinExistence type="predicted"/>
<dbReference type="Gene3D" id="1.25.40.10">
    <property type="entry name" value="Tetratricopeptide repeat domain"/>
    <property type="match status" value="2"/>
</dbReference>
<evidence type="ECO:0000313" key="3">
    <source>
        <dbReference type="EMBL" id="KAE8720972.1"/>
    </source>
</evidence>
<dbReference type="EMBL" id="VEPZ02000665">
    <property type="protein sequence ID" value="KAE8720972.1"/>
    <property type="molecule type" value="Genomic_DNA"/>
</dbReference>
<dbReference type="GO" id="GO:0003723">
    <property type="term" value="F:RNA binding"/>
    <property type="evidence" value="ECO:0007669"/>
    <property type="project" value="InterPro"/>
</dbReference>
<name>A0A6A3C149_HIBSY</name>
<reference evidence="3" key="1">
    <citation type="submission" date="2019-09" db="EMBL/GenBank/DDBJ databases">
        <title>Draft genome information of white flower Hibiscus syriacus.</title>
        <authorList>
            <person name="Kim Y.-M."/>
        </authorList>
    </citation>
    <scope>NUCLEOTIDE SEQUENCE [LARGE SCALE GENOMIC DNA]</scope>
    <source>
        <strain evidence="3">YM2019G1</strain>
    </source>
</reference>
<dbReference type="Proteomes" id="UP000436088">
    <property type="component" value="Unassembled WGS sequence"/>
</dbReference>
<gene>
    <name evidence="3" type="ORF">F3Y22_tig00017792pilonHSYRG00029</name>
</gene>
<keyword evidence="4" id="KW-1185">Reference proteome</keyword>
<dbReference type="NCBIfam" id="TIGR00756">
    <property type="entry name" value="PPR"/>
    <property type="match status" value="1"/>
</dbReference>
<dbReference type="GO" id="GO:0009451">
    <property type="term" value="P:RNA modification"/>
    <property type="evidence" value="ECO:0007669"/>
    <property type="project" value="InterPro"/>
</dbReference>
<dbReference type="InterPro" id="IPR011990">
    <property type="entry name" value="TPR-like_helical_dom_sf"/>
</dbReference>
<evidence type="ECO:0008006" key="5">
    <source>
        <dbReference type="Google" id="ProtNLM"/>
    </source>
</evidence>
<dbReference type="InterPro" id="IPR046960">
    <property type="entry name" value="PPR_At4g14850-like_plant"/>
</dbReference>
<dbReference type="InterPro" id="IPR002885">
    <property type="entry name" value="PPR_rpt"/>
</dbReference>
<accession>A0A6A3C149</accession>
<dbReference type="Pfam" id="PF01535">
    <property type="entry name" value="PPR"/>
    <property type="match status" value="2"/>
</dbReference>
<keyword evidence="1" id="KW-0677">Repeat</keyword>
<dbReference type="PROSITE" id="PS51375">
    <property type="entry name" value="PPR"/>
    <property type="match status" value="1"/>
</dbReference>
<dbReference type="FunFam" id="1.25.40.10:FF:000285">
    <property type="entry name" value="Pentatricopeptide repeat-containing protein, chloroplastic"/>
    <property type="match status" value="1"/>
</dbReference>
<sequence length="289" mass="32563">MNHFARMIEEMIKPNEITLLSLVIECGFVGARELGKQLHVYIVRSEICMSLPLATALVDMYGKCGDINNAKAVFDSVENKDVMIWSDMIVANAQARCTDQAFYLFVKMTDNAVAPNQVTMATMLSLCAEFGAHEMGKWIHTAIQRQGVEMDTILKTTLLEMYTKCGDIDRAWKLFREARDRDIGMWNTMMAGFGMHGCGLVEEGKLMFETIVHEFALVPKIEHYGYMVDLLGRAGHLDEDYEIIKNMPKRENAIKWSALLAACKLRQNVVLGEIAARQLVSPGTSKLRL</sequence>
<dbReference type="AlphaFoldDB" id="A0A6A3C149"/>
<protein>
    <recommendedName>
        <fullName evidence="5">Pentatricopeptide repeat-containing protein</fullName>
    </recommendedName>
</protein>